<dbReference type="Gene3D" id="3.90.226.10">
    <property type="entry name" value="2-enoyl-CoA Hydratase, Chain A, domain 1"/>
    <property type="match status" value="1"/>
</dbReference>
<dbReference type="Proteomes" id="UP000198242">
    <property type="component" value="Chromosome I"/>
</dbReference>
<dbReference type="AlphaFoldDB" id="A0A1C4YBP0"/>
<evidence type="ECO:0000313" key="2">
    <source>
        <dbReference type="EMBL" id="SCF18172.1"/>
    </source>
</evidence>
<dbReference type="InterPro" id="IPR029045">
    <property type="entry name" value="ClpP/crotonase-like_dom_sf"/>
</dbReference>
<keyword evidence="3" id="KW-1185">Reference proteome</keyword>
<gene>
    <name evidence="2" type="ORF">GA0074695_4080</name>
</gene>
<dbReference type="PANTHER" id="PTHR32060">
    <property type="entry name" value="TAIL-SPECIFIC PROTEASE"/>
    <property type="match status" value="1"/>
</dbReference>
<organism evidence="2 3">
    <name type="scientific">Micromonospora viridifaciens</name>
    <dbReference type="NCBI Taxonomy" id="1881"/>
    <lineage>
        <taxon>Bacteria</taxon>
        <taxon>Bacillati</taxon>
        <taxon>Actinomycetota</taxon>
        <taxon>Actinomycetes</taxon>
        <taxon>Micromonosporales</taxon>
        <taxon>Micromonosporaceae</taxon>
        <taxon>Micromonospora</taxon>
    </lineage>
</organism>
<sequence>MPAKLPVDVLAAQQGTDLAAVPAPRRVSRESAPGAEPALDGGQRLQVIDALACVIEGAYCHLPQKRAGYAVDPVQALQLLRRRCVDMTDGEFHMALTGLITGLRDAHTRYRGPATVRGSVAALPFLIECHGPDNRPTFLVSKLAANSGIRKKTFVPGVELLHWNAIPFARAVDIYADRETGGRPDARRARALESLTFRALDYGPPPDEQWVIVGFRTLDGDDDEVRVPWRRIEPGKAGTAMQPGSGVRFKVAADPAREAVRRAKKLMFAPALWQADQARTPIRAGDWLPTELQDTLAARPITTRRGELGYLRIWSFDVDDHEAFIAEAIRLLAQLPDRGLIIDLRGNPGGLIWAAERLLQLFTPNTIVPTRFALLASPLTRAMAASPFNRLEFEAWTASLDNAIATGDLYSQPLPLTDPHWCNDIGQRYTGPVLAVADPNTYSSGDLFAAGFLDNRIGPLVTVGQATGAGGANVWSDRLLRDALAGTPYAFPPLPAGVGFTLAIRRAIRSGPADGIPIEDTGIPGIPYTITRRDLLEDNSDLHDFCADLLAGQQS</sequence>
<evidence type="ECO:0000259" key="1">
    <source>
        <dbReference type="Pfam" id="PF03572"/>
    </source>
</evidence>
<proteinExistence type="predicted"/>
<evidence type="ECO:0000313" key="3">
    <source>
        <dbReference type="Proteomes" id="UP000198242"/>
    </source>
</evidence>
<dbReference type="GO" id="GO:0006508">
    <property type="term" value="P:proteolysis"/>
    <property type="evidence" value="ECO:0007669"/>
    <property type="project" value="InterPro"/>
</dbReference>
<dbReference type="PANTHER" id="PTHR32060:SF22">
    <property type="entry name" value="CARBOXYL-TERMINAL-PROCESSING PEPTIDASE 3, CHLOROPLASTIC"/>
    <property type="match status" value="1"/>
</dbReference>
<dbReference type="RefSeq" id="WP_089007665.1">
    <property type="nucleotide sequence ID" value="NZ_LT607411.1"/>
</dbReference>
<dbReference type="EMBL" id="LT607411">
    <property type="protein sequence ID" value="SCF18172.1"/>
    <property type="molecule type" value="Genomic_DNA"/>
</dbReference>
<reference evidence="3" key="1">
    <citation type="submission" date="2016-06" db="EMBL/GenBank/DDBJ databases">
        <authorList>
            <person name="Varghese N."/>
            <person name="Submissions Spin"/>
        </authorList>
    </citation>
    <scope>NUCLEOTIDE SEQUENCE [LARGE SCALE GENOMIC DNA]</scope>
    <source>
        <strain evidence="3">DSM 43909</strain>
    </source>
</reference>
<feature type="domain" description="Tail specific protease" evidence="1">
    <location>
        <begin position="308"/>
        <end position="478"/>
    </location>
</feature>
<accession>A0A1C4YBP0</accession>
<dbReference type="Pfam" id="PF03572">
    <property type="entry name" value="Peptidase_S41"/>
    <property type="match status" value="1"/>
</dbReference>
<protein>
    <submittedName>
        <fullName evidence="2">Peptidase family S41</fullName>
    </submittedName>
</protein>
<dbReference type="SUPFAM" id="SSF52096">
    <property type="entry name" value="ClpP/crotonase"/>
    <property type="match status" value="1"/>
</dbReference>
<dbReference type="GO" id="GO:0008236">
    <property type="term" value="F:serine-type peptidase activity"/>
    <property type="evidence" value="ECO:0007669"/>
    <property type="project" value="InterPro"/>
</dbReference>
<name>A0A1C4YBP0_MICVI</name>
<dbReference type="GO" id="GO:0004175">
    <property type="term" value="F:endopeptidase activity"/>
    <property type="evidence" value="ECO:0007669"/>
    <property type="project" value="TreeGrafter"/>
</dbReference>
<dbReference type="InterPro" id="IPR005151">
    <property type="entry name" value="Tail-specific_protease"/>
</dbReference>
<dbReference type="OrthoDB" id="3275712at2"/>